<proteinExistence type="predicted"/>
<dbReference type="AlphaFoldDB" id="A0AAE0AVZ4"/>
<gene>
    <name evidence="1" type="ORF">Dsin_005148</name>
</gene>
<protein>
    <submittedName>
        <fullName evidence="1">Uncharacterized protein</fullName>
    </submittedName>
</protein>
<organism evidence="1 2">
    <name type="scientific">Dipteronia sinensis</name>
    <dbReference type="NCBI Taxonomy" id="43782"/>
    <lineage>
        <taxon>Eukaryota</taxon>
        <taxon>Viridiplantae</taxon>
        <taxon>Streptophyta</taxon>
        <taxon>Embryophyta</taxon>
        <taxon>Tracheophyta</taxon>
        <taxon>Spermatophyta</taxon>
        <taxon>Magnoliopsida</taxon>
        <taxon>eudicotyledons</taxon>
        <taxon>Gunneridae</taxon>
        <taxon>Pentapetalae</taxon>
        <taxon>rosids</taxon>
        <taxon>malvids</taxon>
        <taxon>Sapindales</taxon>
        <taxon>Sapindaceae</taxon>
        <taxon>Hippocastanoideae</taxon>
        <taxon>Acereae</taxon>
        <taxon>Dipteronia</taxon>
    </lineage>
</organism>
<dbReference type="EMBL" id="JANJYJ010000002">
    <property type="protein sequence ID" value="KAK3225286.1"/>
    <property type="molecule type" value="Genomic_DNA"/>
</dbReference>
<evidence type="ECO:0000313" key="2">
    <source>
        <dbReference type="Proteomes" id="UP001281410"/>
    </source>
</evidence>
<accession>A0AAE0AVZ4</accession>
<dbReference type="Proteomes" id="UP001281410">
    <property type="component" value="Unassembled WGS sequence"/>
</dbReference>
<name>A0AAE0AVZ4_9ROSI</name>
<reference evidence="1" key="1">
    <citation type="journal article" date="2023" name="Plant J.">
        <title>Genome sequences and population genomics provide insights into the demographic history, inbreeding, and mutation load of two 'living fossil' tree species of Dipteronia.</title>
        <authorList>
            <person name="Feng Y."/>
            <person name="Comes H.P."/>
            <person name="Chen J."/>
            <person name="Zhu S."/>
            <person name="Lu R."/>
            <person name="Zhang X."/>
            <person name="Li P."/>
            <person name="Qiu J."/>
            <person name="Olsen K.M."/>
            <person name="Qiu Y."/>
        </authorList>
    </citation>
    <scope>NUCLEOTIDE SEQUENCE</scope>
    <source>
        <strain evidence="1">NBL</strain>
    </source>
</reference>
<keyword evidence="2" id="KW-1185">Reference proteome</keyword>
<evidence type="ECO:0000313" key="1">
    <source>
        <dbReference type="EMBL" id="KAK3225286.1"/>
    </source>
</evidence>
<comment type="caution">
    <text evidence="1">The sequence shown here is derived from an EMBL/GenBank/DDBJ whole genome shotgun (WGS) entry which is preliminary data.</text>
</comment>
<sequence>MKESDVLIAQEEIEALEMIRGKTQPLDRPSINKVIEMLPASIEALHVPPNPSLFSPPTYTPKVVTGSSTISIS</sequence>